<dbReference type="InterPro" id="IPR029470">
    <property type="entry name" value="PDDEXK_4"/>
</dbReference>
<dbReference type="EMBL" id="CP001811">
    <property type="protein sequence ID" value="ADL35788.1"/>
    <property type="molecule type" value="Genomic_DNA"/>
</dbReference>
<dbReference type="RefSeq" id="WP_013282438.1">
    <property type="nucleotide sequence ID" value="NC_014388.1"/>
</dbReference>
<dbReference type="KEGG" id="bpb:bpr_III100"/>
<accession>E0S306</accession>
<dbReference type="HOGENOM" id="CLU_473862_0_0_9"/>
<dbReference type="Proteomes" id="UP000001299">
    <property type="component" value="Chromosome 2"/>
</dbReference>
<dbReference type="AlphaFoldDB" id="E0S306"/>
<protein>
    <recommendedName>
        <fullName evidence="3">PD-(D/E)XK nuclease superfamily protein</fullName>
    </recommendedName>
</protein>
<dbReference type="eggNOG" id="ENOG5030F3W">
    <property type="taxonomic scope" value="Bacteria"/>
</dbReference>
<gene>
    <name evidence="1" type="ordered locus">bpr_III100</name>
</gene>
<dbReference type="Pfam" id="PF14281">
    <property type="entry name" value="PDDEXK_4"/>
    <property type="match status" value="1"/>
</dbReference>
<reference evidence="1 2" key="1">
    <citation type="journal article" date="2010" name="PLoS ONE">
        <title>The glycobiome of the rumen bacterium Butyrivibrio proteoclasticus B316(T) highlights adaptation to a polysaccharide-rich environment.</title>
        <authorList>
            <person name="Kelly W.J."/>
            <person name="Leahy S.C."/>
            <person name="Altermann E."/>
            <person name="Yeoman C.J."/>
            <person name="Dunne J.C."/>
            <person name="Kong Z."/>
            <person name="Pacheco D.M."/>
            <person name="Li D."/>
            <person name="Noel S.J."/>
            <person name="Moon C.D."/>
            <person name="Cookson A.L."/>
            <person name="Attwood G.T."/>
        </authorList>
    </citation>
    <scope>NUCLEOTIDE SEQUENCE [LARGE SCALE GENOMIC DNA]</scope>
    <source>
        <strain evidence="2">ATCC 51982 / DSM 14932 / B316</strain>
    </source>
</reference>
<proteinExistence type="predicted"/>
<keyword evidence="2" id="KW-1185">Reference proteome</keyword>
<organism evidence="1 2">
    <name type="scientific">Butyrivibrio proteoclasticus (strain ATCC 51982 / DSM 14932 / B316)</name>
    <name type="common">Clostridium proteoclasticum</name>
    <dbReference type="NCBI Taxonomy" id="515622"/>
    <lineage>
        <taxon>Bacteria</taxon>
        <taxon>Bacillati</taxon>
        <taxon>Bacillota</taxon>
        <taxon>Clostridia</taxon>
        <taxon>Lachnospirales</taxon>
        <taxon>Lachnospiraceae</taxon>
        <taxon>Butyrivibrio</taxon>
    </lineage>
</organism>
<sequence length="575" mass="66799">MADFSIEYKNYLDLIKDPAYLELYEYYSSETIMGILGVDRQENPHSSFIRWLLDMNGDHGYGSAPMRKLLETVCLFKEKVYTDPDTHELRKQGLWSEKKNLLNSCNEQVFLDEIKFGRYEITKQIIATEQVLSGQRRADIFSILKLEGSAFKEKKPLYLLIVIENKVHSTEHTDQTKAYANSLKESKDINKILKKVENKTGQDWVTKEIDADKNLLMLLVYLNAFPTRDIKGYLASEEAVLKKNIIPIAGSEEFITLNYQYLLDGVIDPLAITSNGKQKERMNEYIRCLGQAKISPSDESSSNKNDEYLIMAVSSREKKLALSLWNNSNYREVIYGVLNSYFDQNEEFALRKRDTVFWGSLANLYRFIGEDIPNNESLDAIASKQDLLELVRTDNGARIIRKFIYNHKGEDIEYISYKHPSLGLLFRDIVNDYIQSLGSDVKRQEDAIKELNDYYHENGSWKCDMFMYEKAVKDLPSRRINSKMPASVTQIDYIDDFANAYFSYLRPDGTNKKRNFKYKYDIKDPKCLDDDDLAIKLADGTKAFVWRFWQVDEIYALIGHLKEQGYIVEGFKEIT</sequence>
<evidence type="ECO:0008006" key="3">
    <source>
        <dbReference type="Google" id="ProtNLM"/>
    </source>
</evidence>
<name>E0S306_BUTPB</name>
<evidence type="ECO:0000313" key="1">
    <source>
        <dbReference type="EMBL" id="ADL35788.1"/>
    </source>
</evidence>
<dbReference type="STRING" id="515622.bpr_III100"/>
<evidence type="ECO:0000313" key="2">
    <source>
        <dbReference type="Proteomes" id="UP000001299"/>
    </source>
</evidence>